<dbReference type="PANTHER" id="PTHR10553">
    <property type="entry name" value="SMALL NUCLEAR RIBONUCLEOPROTEIN"/>
    <property type="match status" value="1"/>
</dbReference>
<evidence type="ECO:0000313" key="17">
    <source>
        <dbReference type="Proteomes" id="UP000483672"/>
    </source>
</evidence>
<evidence type="ECO:0000256" key="7">
    <source>
        <dbReference type="ARBA" id="ARBA00023242"/>
    </source>
</evidence>
<evidence type="ECO:0000313" key="12">
    <source>
        <dbReference type="EMBL" id="KAF3203997.1"/>
    </source>
</evidence>
<feature type="compositionally biased region" description="Low complexity" evidence="9">
    <location>
        <begin position="26"/>
        <end position="37"/>
    </location>
</feature>
<reference evidence="15 16" key="1">
    <citation type="submission" date="2019-06" db="EMBL/GenBank/DDBJ databases">
        <authorList>
            <person name="Palmer J.M."/>
        </authorList>
    </citation>
    <scope>NUCLEOTIDE SEQUENCE [LARGE SCALE GENOMIC DNA]</scope>
    <source>
        <strain evidence="12 15">TWF106</strain>
        <strain evidence="13 17">TWF191</strain>
        <strain evidence="14">TWF679</strain>
        <strain evidence="11 16">TWF788</strain>
    </source>
</reference>
<dbReference type="SMART" id="SM00651">
    <property type="entry name" value="Sm"/>
    <property type="match status" value="1"/>
</dbReference>
<evidence type="ECO:0000256" key="6">
    <source>
        <dbReference type="ARBA" id="ARBA00023187"/>
    </source>
</evidence>
<dbReference type="EMBL" id="WIWT01000034">
    <property type="protein sequence ID" value="KAF3211284.1"/>
    <property type="molecule type" value="Genomic_DNA"/>
</dbReference>
<evidence type="ECO:0000259" key="10">
    <source>
        <dbReference type="PROSITE" id="PS52002"/>
    </source>
</evidence>
<dbReference type="GO" id="GO:0000398">
    <property type="term" value="P:mRNA splicing, via spliceosome"/>
    <property type="evidence" value="ECO:0007669"/>
    <property type="project" value="InterPro"/>
</dbReference>
<evidence type="ECO:0000313" key="15">
    <source>
        <dbReference type="Proteomes" id="UP000472727"/>
    </source>
</evidence>
<evidence type="ECO:0000313" key="13">
    <source>
        <dbReference type="EMBL" id="KAF3204152.1"/>
    </source>
</evidence>
<dbReference type="GO" id="GO:0097526">
    <property type="term" value="C:spliceosomal tri-snRNP complex"/>
    <property type="evidence" value="ECO:0007669"/>
    <property type="project" value="TreeGrafter"/>
</dbReference>
<evidence type="ECO:0000256" key="3">
    <source>
        <dbReference type="ARBA" id="ARBA00022664"/>
    </source>
</evidence>
<dbReference type="GO" id="GO:0071004">
    <property type="term" value="C:U2-type prespliceosome"/>
    <property type="evidence" value="ECO:0007669"/>
    <property type="project" value="TreeGrafter"/>
</dbReference>
<feature type="compositionally biased region" description="Basic and acidic residues" evidence="9">
    <location>
        <begin position="38"/>
        <end position="49"/>
    </location>
</feature>
<dbReference type="AlphaFoldDB" id="A0A6G1LXP1"/>
<evidence type="ECO:0000256" key="2">
    <source>
        <dbReference type="ARBA" id="ARBA00006850"/>
    </source>
</evidence>
<dbReference type="Proteomes" id="UP000472727">
    <property type="component" value="Unassembled WGS sequence"/>
</dbReference>
<keyword evidence="8" id="KW-0687">Ribonucleoprotein</keyword>
<feature type="domain" description="Sm" evidence="10">
    <location>
        <begin position="79"/>
        <end position="155"/>
    </location>
</feature>
<proteinExistence type="inferred from homology"/>
<evidence type="ECO:0000256" key="5">
    <source>
        <dbReference type="ARBA" id="ARBA00022884"/>
    </source>
</evidence>
<dbReference type="PANTHER" id="PTHR10553:SF5">
    <property type="entry name" value="U6 SNRNA-ASSOCIATED SM-LIKE PROTEIN LSM7"/>
    <property type="match status" value="1"/>
</dbReference>
<dbReference type="GO" id="GO:0003723">
    <property type="term" value="F:RNA binding"/>
    <property type="evidence" value="ECO:0007669"/>
    <property type="project" value="UniProtKB-KW"/>
</dbReference>
<evidence type="ECO:0000256" key="4">
    <source>
        <dbReference type="ARBA" id="ARBA00022728"/>
    </source>
</evidence>
<dbReference type="GO" id="GO:0071013">
    <property type="term" value="C:catalytic step 2 spliceosome"/>
    <property type="evidence" value="ECO:0007669"/>
    <property type="project" value="TreeGrafter"/>
</dbReference>
<dbReference type="Proteomes" id="UP000479691">
    <property type="component" value="Unassembled WGS sequence"/>
</dbReference>
<feature type="compositionally biased region" description="Gly residues" evidence="9">
    <location>
        <begin position="51"/>
        <end position="71"/>
    </location>
</feature>
<keyword evidence="4" id="KW-0747">Spliceosome</keyword>
<dbReference type="EMBL" id="WIPF01000147">
    <property type="protein sequence ID" value="KAF3204152.1"/>
    <property type="molecule type" value="Genomic_DNA"/>
</dbReference>
<comment type="caution">
    <text evidence="11">The sequence shown here is derived from an EMBL/GenBank/DDBJ whole genome shotgun (WGS) entry which is preliminary data.</text>
</comment>
<evidence type="ECO:0000313" key="14">
    <source>
        <dbReference type="EMBL" id="KAF3211284.1"/>
    </source>
</evidence>
<dbReference type="PROSITE" id="PS52002">
    <property type="entry name" value="SM"/>
    <property type="match status" value="1"/>
</dbReference>
<dbReference type="Gene3D" id="2.30.30.100">
    <property type="match status" value="1"/>
</dbReference>
<dbReference type="EMBL" id="JAABOE010000032">
    <property type="protein sequence ID" value="KAF3181479.1"/>
    <property type="molecule type" value="Genomic_DNA"/>
</dbReference>
<dbReference type="OrthoDB" id="274944at2759"/>
<dbReference type="Proteomes" id="UP000614610">
    <property type="component" value="Unassembled WGS sequence"/>
</dbReference>
<keyword evidence="7" id="KW-0539">Nucleus</keyword>
<dbReference type="Pfam" id="PF01423">
    <property type="entry name" value="LSM"/>
    <property type="match status" value="1"/>
</dbReference>
<dbReference type="Proteomes" id="UP000483672">
    <property type="component" value="Unassembled WGS sequence"/>
</dbReference>
<dbReference type="GO" id="GO:0005688">
    <property type="term" value="C:U6 snRNP"/>
    <property type="evidence" value="ECO:0007669"/>
    <property type="project" value="TreeGrafter"/>
</dbReference>
<comment type="similarity">
    <text evidence="2">Belongs to the snRNP Sm proteins family.</text>
</comment>
<dbReference type="CDD" id="cd01729">
    <property type="entry name" value="LSm7"/>
    <property type="match status" value="1"/>
</dbReference>
<keyword evidence="5" id="KW-0694">RNA-binding</keyword>
<evidence type="ECO:0000256" key="1">
    <source>
        <dbReference type="ARBA" id="ARBA00004123"/>
    </source>
</evidence>
<dbReference type="EMBL" id="WIWS01000129">
    <property type="protein sequence ID" value="KAF3203997.1"/>
    <property type="molecule type" value="Genomic_DNA"/>
</dbReference>
<accession>A0A6G1LXP1</accession>
<dbReference type="InterPro" id="IPR001163">
    <property type="entry name" value="Sm_dom_euk/arc"/>
</dbReference>
<dbReference type="InterPro" id="IPR047575">
    <property type="entry name" value="Sm"/>
</dbReference>
<organism evidence="11 16">
    <name type="scientific">Orbilia oligospora</name>
    <name type="common">Nematode-trapping fungus</name>
    <name type="synonym">Arthrobotrys oligospora</name>
    <dbReference type="NCBI Taxonomy" id="2813651"/>
    <lineage>
        <taxon>Eukaryota</taxon>
        <taxon>Fungi</taxon>
        <taxon>Dikarya</taxon>
        <taxon>Ascomycota</taxon>
        <taxon>Pezizomycotina</taxon>
        <taxon>Orbiliomycetes</taxon>
        <taxon>Orbiliales</taxon>
        <taxon>Orbiliaceae</taxon>
        <taxon>Orbilia</taxon>
    </lineage>
</organism>
<dbReference type="GO" id="GO:0000956">
    <property type="term" value="P:nuclear-transcribed mRNA catabolic process"/>
    <property type="evidence" value="ECO:0007669"/>
    <property type="project" value="InterPro"/>
</dbReference>
<protein>
    <submittedName>
        <fullName evidence="11">Sm-like protein lsm7</fullName>
    </submittedName>
</protein>
<evidence type="ECO:0000256" key="8">
    <source>
        <dbReference type="ARBA" id="ARBA00023274"/>
    </source>
</evidence>
<dbReference type="SUPFAM" id="SSF50182">
    <property type="entry name" value="Sm-like ribonucleoproteins"/>
    <property type="match status" value="1"/>
</dbReference>
<evidence type="ECO:0000313" key="11">
    <source>
        <dbReference type="EMBL" id="KAF3181479.1"/>
    </source>
</evidence>
<keyword evidence="6" id="KW-0508">mRNA splicing</keyword>
<dbReference type="InterPro" id="IPR017132">
    <property type="entry name" value="Lsm7"/>
</dbReference>
<dbReference type="GO" id="GO:1990726">
    <property type="term" value="C:Lsm1-7-Pat1 complex"/>
    <property type="evidence" value="ECO:0007669"/>
    <property type="project" value="TreeGrafter"/>
</dbReference>
<dbReference type="InterPro" id="IPR044641">
    <property type="entry name" value="Lsm7/SmG-like"/>
</dbReference>
<evidence type="ECO:0000313" key="16">
    <source>
        <dbReference type="Proteomes" id="UP000479691"/>
    </source>
</evidence>
<sequence>MDNRRGNYRGSSRGSDRGGRGGGRGNYSNDRNYNRGGDSNHHQGNRDGEGNSSGGGGGHRGGRDGGSGGGQSHERPKKEAILDLAKYMDKRIIVKFSGGREVTGALKGYDQLMNLVLDDVQEVMRDDEGNEQTRELGLVVARGPLLVLISPVDGTEQIENPFAAAEQPIL</sequence>
<gene>
    <name evidence="11" type="primary">LSM7</name>
    <name evidence="12" type="ORF">TWF106_001661</name>
    <name evidence="13" type="ORF">TWF191_002325</name>
    <name evidence="14" type="ORF">TWF679_006450</name>
    <name evidence="11" type="ORF">TWF788_006477</name>
</gene>
<dbReference type="FunFam" id="2.30.30.100:FF:000043">
    <property type="entry name" value="U6 snRNA-associated Sm-like protein LSm7"/>
    <property type="match status" value="1"/>
</dbReference>
<keyword evidence="3" id="KW-0507">mRNA processing</keyword>
<dbReference type="InterPro" id="IPR010920">
    <property type="entry name" value="LSM_dom_sf"/>
</dbReference>
<comment type="subcellular location">
    <subcellularLocation>
        <location evidence="1">Nucleus</location>
    </subcellularLocation>
</comment>
<feature type="region of interest" description="Disordered" evidence="9">
    <location>
        <begin position="1"/>
        <end position="79"/>
    </location>
</feature>
<name>A0A6G1LXP1_ORBOL</name>
<evidence type="ECO:0000256" key="9">
    <source>
        <dbReference type="SAM" id="MobiDB-lite"/>
    </source>
</evidence>